<proteinExistence type="predicted"/>
<evidence type="ECO:0000313" key="1">
    <source>
        <dbReference type="EMBL" id="QGZ88712.1"/>
    </source>
</evidence>
<dbReference type="EMBL" id="CP046973">
    <property type="protein sequence ID" value="QGZ88712.1"/>
    <property type="molecule type" value="Genomic_DNA"/>
</dbReference>
<gene>
    <name evidence="1" type="ORF">GQR42_02860</name>
</gene>
<dbReference type="RefSeq" id="WP_158198827.1">
    <property type="nucleotide sequence ID" value="NZ_CP046973.1"/>
</dbReference>
<dbReference type="Proteomes" id="UP000438345">
    <property type="component" value="Chromosome"/>
</dbReference>
<name>A0A857CZB2_MICAE</name>
<accession>A0A857CZB2</accession>
<evidence type="ECO:0000313" key="2">
    <source>
        <dbReference type="Proteomes" id="UP000438345"/>
    </source>
</evidence>
<reference evidence="1 2" key="1">
    <citation type="submission" date="2019-12" db="EMBL/GenBank/DDBJ databases">
        <title>Complete genome sequence of Microcystis aeruginosa strain FD4.</title>
        <authorList>
            <person name="Urakawa H."/>
        </authorList>
    </citation>
    <scope>NUCLEOTIDE SEQUENCE [LARGE SCALE GENOMIC DNA]</scope>
    <source>
        <strain evidence="1 2">FD4</strain>
    </source>
</reference>
<organism evidence="1 2">
    <name type="scientific">Microcystis aeruginosa FD4</name>
    <dbReference type="NCBI Taxonomy" id="2686288"/>
    <lineage>
        <taxon>Bacteria</taxon>
        <taxon>Bacillati</taxon>
        <taxon>Cyanobacteriota</taxon>
        <taxon>Cyanophyceae</taxon>
        <taxon>Oscillatoriophycideae</taxon>
        <taxon>Chroococcales</taxon>
        <taxon>Microcystaceae</taxon>
        <taxon>Microcystis</taxon>
    </lineage>
</organism>
<sequence>MLIFSSKTIELLQKSHIYHWVRSQYSPSQEIIFIYPSHPPHPHSRQFFFSAALTMVDNNKRQIDRLRP</sequence>
<protein>
    <submittedName>
        <fullName evidence="1">Uncharacterized protein</fullName>
    </submittedName>
</protein>
<dbReference type="AlphaFoldDB" id="A0A857CZB2"/>